<gene>
    <name evidence="2" type="ORF">PIB30_022942</name>
</gene>
<protein>
    <recommendedName>
        <fullName evidence="4">CCHC-type domain-containing protein</fullName>
    </recommendedName>
</protein>
<keyword evidence="3" id="KW-1185">Reference proteome</keyword>
<accession>A0ABU6R9J5</accession>
<evidence type="ECO:0000313" key="2">
    <source>
        <dbReference type="EMBL" id="MED6120657.1"/>
    </source>
</evidence>
<evidence type="ECO:0000313" key="3">
    <source>
        <dbReference type="Proteomes" id="UP001341840"/>
    </source>
</evidence>
<feature type="compositionally biased region" description="Polar residues" evidence="1">
    <location>
        <begin position="189"/>
        <end position="198"/>
    </location>
</feature>
<evidence type="ECO:0008006" key="4">
    <source>
        <dbReference type="Google" id="ProtNLM"/>
    </source>
</evidence>
<dbReference type="Proteomes" id="UP001341840">
    <property type="component" value="Unassembled WGS sequence"/>
</dbReference>
<dbReference type="EMBL" id="JASCZI010030287">
    <property type="protein sequence ID" value="MED6120657.1"/>
    <property type="molecule type" value="Genomic_DNA"/>
</dbReference>
<evidence type="ECO:0000256" key="1">
    <source>
        <dbReference type="SAM" id="MobiDB-lite"/>
    </source>
</evidence>
<proteinExistence type="predicted"/>
<feature type="region of interest" description="Disordered" evidence="1">
    <location>
        <begin position="171"/>
        <end position="210"/>
    </location>
</feature>
<organism evidence="2 3">
    <name type="scientific">Stylosanthes scabra</name>
    <dbReference type="NCBI Taxonomy" id="79078"/>
    <lineage>
        <taxon>Eukaryota</taxon>
        <taxon>Viridiplantae</taxon>
        <taxon>Streptophyta</taxon>
        <taxon>Embryophyta</taxon>
        <taxon>Tracheophyta</taxon>
        <taxon>Spermatophyta</taxon>
        <taxon>Magnoliopsida</taxon>
        <taxon>eudicotyledons</taxon>
        <taxon>Gunneridae</taxon>
        <taxon>Pentapetalae</taxon>
        <taxon>rosids</taxon>
        <taxon>fabids</taxon>
        <taxon>Fabales</taxon>
        <taxon>Fabaceae</taxon>
        <taxon>Papilionoideae</taxon>
        <taxon>50 kb inversion clade</taxon>
        <taxon>dalbergioids sensu lato</taxon>
        <taxon>Dalbergieae</taxon>
        <taxon>Pterocarpus clade</taxon>
        <taxon>Stylosanthes</taxon>
    </lineage>
</organism>
<sequence>MGWGFSLRIFIRLFRYRFKAWKVGEASVKNSKCLAFSEGQVFRCLPNAPEVEDDARVLRYGALQSQLSFVAALWCEDVESFNMARNHVSEIVEKLRRRNVRTLYVNQAGGGEVSIKDSNVCITKGAPKKGKEPAPSQCEASSKKRCCTACGIPGHTKRTCTGRSKAPGTFPVEPSMSSQFTSFSHSHSPNPLSSQHTKTQSKEGRHGTAANGCNFINEGARPIHKHHGPLRMEEVSQLRLQLLRR</sequence>
<feature type="compositionally biased region" description="Low complexity" evidence="1">
    <location>
        <begin position="175"/>
        <end position="188"/>
    </location>
</feature>
<reference evidence="2 3" key="1">
    <citation type="journal article" date="2023" name="Plants (Basel)">
        <title>Bridging the Gap: Combining Genomics and Transcriptomics Approaches to Understand Stylosanthes scabra, an Orphan Legume from the Brazilian Caatinga.</title>
        <authorList>
            <person name="Ferreira-Neto J.R.C."/>
            <person name="da Silva M.D."/>
            <person name="Binneck E."/>
            <person name="de Melo N.F."/>
            <person name="da Silva R.H."/>
            <person name="de Melo A.L.T.M."/>
            <person name="Pandolfi V."/>
            <person name="Bustamante F.O."/>
            <person name="Brasileiro-Vidal A.C."/>
            <person name="Benko-Iseppon A.M."/>
        </authorList>
    </citation>
    <scope>NUCLEOTIDE SEQUENCE [LARGE SCALE GENOMIC DNA]</scope>
    <source>
        <tissue evidence="2">Leaves</tissue>
    </source>
</reference>
<name>A0ABU6R9J5_9FABA</name>
<comment type="caution">
    <text evidence="2">The sequence shown here is derived from an EMBL/GenBank/DDBJ whole genome shotgun (WGS) entry which is preliminary data.</text>
</comment>